<dbReference type="Pfam" id="PF10775">
    <property type="entry name" value="ATP_sub_h"/>
    <property type="match status" value="1"/>
</dbReference>
<dbReference type="GeneID" id="18873388"/>
<dbReference type="InterPro" id="IPR019711">
    <property type="entry name" value="ATP_synth_F0_suH"/>
</dbReference>
<keyword evidence="2" id="KW-1185">Reference proteome</keyword>
<gene>
    <name evidence="1" type="ORF">SPAPADRAFT_60399</name>
</gene>
<dbReference type="PANTHER" id="PTHR28207:SF1">
    <property type="entry name" value="ATP SYNTHASE SUBUNIT H, MITOCHONDRIAL"/>
    <property type="match status" value="1"/>
</dbReference>
<proteinExistence type="predicted"/>
<dbReference type="EMBL" id="GL996501">
    <property type="protein sequence ID" value="EGW33091.1"/>
    <property type="molecule type" value="Genomic_DNA"/>
</dbReference>
<dbReference type="STRING" id="619300.G3AL48"/>
<dbReference type="OMA" id="EGATRPW"/>
<dbReference type="FunCoup" id="G3AL48">
    <property type="interactions" value="130"/>
</dbReference>
<accession>G3AL48</accession>
<reference evidence="1 2" key="1">
    <citation type="journal article" date="2011" name="Proc. Natl. Acad. Sci. U.S.A.">
        <title>Comparative genomics of xylose-fermenting fungi for enhanced biofuel production.</title>
        <authorList>
            <person name="Wohlbach D.J."/>
            <person name="Kuo A."/>
            <person name="Sato T.K."/>
            <person name="Potts K.M."/>
            <person name="Salamov A.A."/>
            <person name="LaButti K.M."/>
            <person name="Sun H."/>
            <person name="Clum A."/>
            <person name="Pangilinan J.L."/>
            <person name="Lindquist E.A."/>
            <person name="Lucas S."/>
            <person name="Lapidus A."/>
            <person name="Jin M."/>
            <person name="Gunawan C."/>
            <person name="Balan V."/>
            <person name="Dale B.E."/>
            <person name="Jeffries T.W."/>
            <person name="Zinkel R."/>
            <person name="Barry K.W."/>
            <person name="Grigoriev I.V."/>
            <person name="Gasch A.P."/>
        </authorList>
    </citation>
    <scope>NUCLEOTIDE SEQUENCE [LARGE SCALE GENOMIC DNA]</scope>
    <source>
        <strain evidence="2">NRRL Y-27907 / 11-Y1</strain>
    </source>
</reference>
<dbReference type="OrthoDB" id="274752at2759"/>
<name>G3AL48_SPAPN</name>
<dbReference type="KEGG" id="spaa:SPAPADRAFT_60399"/>
<dbReference type="InParanoid" id="G3AL48"/>
<dbReference type="PANTHER" id="PTHR28207">
    <property type="entry name" value="ATP SYNTHASE SUBUNIT H, MITOCHONDRIAL"/>
    <property type="match status" value="1"/>
</dbReference>
<evidence type="ECO:0000313" key="2">
    <source>
        <dbReference type="Proteomes" id="UP000000709"/>
    </source>
</evidence>
<dbReference type="AlphaFoldDB" id="G3AL48"/>
<organism evidence="2">
    <name type="scientific">Spathaspora passalidarum (strain NRRL Y-27907 / 11-Y1)</name>
    <dbReference type="NCBI Taxonomy" id="619300"/>
    <lineage>
        <taxon>Eukaryota</taxon>
        <taxon>Fungi</taxon>
        <taxon>Dikarya</taxon>
        <taxon>Ascomycota</taxon>
        <taxon>Saccharomycotina</taxon>
        <taxon>Pichiomycetes</taxon>
        <taxon>Debaryomycetaceae</taxon>
        <taxon>Spathaspora</taxon>
    </lineage>
</organism>
<dbReference type="HOGENOM" id="CLU_122989_1_0_1"/>
<dbReference type="GO" id="GO:0046933">
    <property type="term" value="F:proton-transporting ATP synthase activity, rotational mechanism"/>
    <property type="evidence" value="ECO:0007669"/>
    <property type="project" value="TreeGrafter"/>
</dbReference>
<dbReference type="eggNOG" id="ENOG502SDW5">
    <property type="taxonomic scope" value="Eukaryota"/>
</dbReference>
<protein>
    <submittedName>
        <fullName evidence="1">F1F0-ATPase complex, subunit H</fullName>
    </submittedName>
</protein>
<dbReference type="RefSeq" id="XP_007374606.1">
    <property type="nucleotide sequence ID" value="XM_007374544.1"/>
</dbReference>
<dbReference type="Proteomes" id="UP000000709">
    <property type="component" value="Unassembled WGS sequence"/>
</dbReference>
<sequence>MFRPVARLSSRRLFSITPRKCNAISDLYIAEIKQFKPKVLTQAEIASAVQAFQLPAKPVVPQQEVSAEAVKQYETSDVELAHAVATEGGEPVAEDWFVFEEEPEEHH</sequence>
<evidence type="ECO:0000313" key="1">
    <source>
        <dbReference type="EMBL" id="EGW33091.1"/>
    </source>
</evidence>